<protein>
    <submittedName>
        <fullName evidence="2">Putative secreted peptide</fullName>
    </submittedName>
</protein>
<feature type="chain" id="PRO_5003981368" evidence="1">
    <location>
        <begin position="24"/>
        <end position="110"/>
    </location>
</feature>
<organism evidence="2">
    <name type="scientific">Rhipicephalus pulchellus</name>
    <name type="common">Yellow backed tick</name>
    <name type="synonym">Dermacentor pulchellus</name>
    <dbReference type="NCBI Taxonomy" id="72859"/>
    <lineage>
        <taxon>Eukaryota</taxon>
        <taxon>Metazoa</taxon>
        <taxon>Ecdysozoa</taxon>
        <taxon>Arthropoda</taxon>
        <taxon>Chelicerata</taxon>
        <taxon>Arachnida</taxon>
        <taxon>Acari</taxon>
        <taxon>Parasitiformes</taxon>
        <taxon>Ixodida</taxon>
        <taxon>Ixodoidea</taxon>
        <taxon>Ixodidae</taxon>
        <taxon>Rhipicephalinae</taxon>
        <taxon>Rhipicephalus</taxon>
        <taxon>Rhipicephalus</taxon>
    </lineage>
</organism>
<keyword evidence="1" id="KW-0732">Signal</keyword>
<evidence type="ECO:0000256" key="1">
    <source>
        <dbReference type="SAM" id="SignalP"/>
    </source>
</evidence>
<feature type="signal peptide" evidence="1">
    <location>
        <begin position="1"/>
        <end position="23"/>
    </location>
</feature>
<reference evidence="2" key="2">
    <citation type="journal article" date="2015" name="J. Proteomics">
        <title>Sexual differences in the sialomes of the zebra tick, Rhipicephalus pulchellus.</title>
        <authorList>
            <person name="Tan A.W."/>
            <person name="Francischetti I.M."/>
            <person name="Slovak M."/>
            <person name="Kini R.M."/>
            <person name="Ribeiro J.M."/>
        </authorList>
    </citation>
    <scope>NUCLEOTIDE SEQUENCE</scope>
    <source>
        <tissue evidence="2">Salivary gland</tissue>
    </source>
</reference>
<evidence type="ECO:0000313" key="2">
    <source>
        <dbReference type="EMBL" id="JAA60831.1"/>
    </source>
</evidence>
<dbReference type="EMBL" id="GACK01004203">
    <property type="protein sequence ID" value="JAA60831.1"/>
    <property type="molecule type" value="mRNA"/>
</dbReference>
<sequence>MRENHTFIFIVLIVIAADRISVGLLTCRGRENLCPWLLRPNCLEKNKQPYFQCTPKNESCGAAWQMCCRRPYVLSCYDRHTYCDCYCFASQGIRPKPGPLPKRINCRAVF</sequence>
<accession>L7M939</accession>
<reference evidence="2" key="1">
    <citation type="submission" date="2012-11" db="EMBL/GenBank/DDBJ databases">
        <authorList>
            <person name="Lucero-Rivera Y.E."/>
            <person name="Tovar-Ramirez D."/>
        </authorList>
    </citation>
    <scope>NUCLEOTIDE SEQUENCE</scope>
    <source>
        <tissue evidence="2">Salivary gland</tissue>
    </source>
</reference>
<name>L7M939_RHIPC</name>
<dbReference type="AlphaFoldDB" id="L7M939"/>
<proteinExistence type="evidence at transcript level"/>